<organism evidence="2 3">
    <name type="scientific">Kocuria atrinae</name>
    <dbReference type="NCBI Taxonomy" id="592377"/>
    <lineage>
        <taxon>Bacteria</taxon>
        <taxon>Bacillati</taxon>
        <taxon>Actinomycetota</taxon>
        <taxon>Actinomycetes</taxon>
        <taxon>Micrococcales</taxon>
        <taxon>Micrococcaceae</taxon>
        <taxon>Kocuria</taxon>
    </lineage>
</organism>
<gene>
    <name evidence="2" type="ORF">GCM10009824_07220</name>
</gene>
<keyword evidence="3" id="KW-1185">Reference proteome</keyword>
<dbReference type="InterPro" id="IPR036444">
    <property type="entry name" value="PLipase_A2_dom_sf"/>
</dbReference>
<dbReference type="Proteomes" id="UP001500166">
    <property type="component" value="Unassembled WGS sequence"/>
</dbReference>
<accession>A0ABN2XHT4</accession>
<reference evidence="2 3" key="1">
    <citation type="journal article" date="2019" name="Int. J. Syst. Evol. Microbiol.">
        <title>The Global Catalogue of Microorganisms (GCM) 10K type strain sequencing project: providing services to taxonomists for standard genome sequencing and annotation.</title>
        <authorList>
            <consortium name="The Broad Institute Genomics Platform"/>
            <consortium name="The Broad Institute Genome Sequencing Center for Infectious Disease"/>
            <person name="Wu L."/>
            <person name="Ma J."/>
        </authorList>
    </citation>
    <scope>NUCLEOTIDE SEQUENCE [LARGE SCALE GENOMIC DNA]</scope>
    <source>
        <strain evidence="2 3">JCM 15914</strain>
    </source>
</reference>
<feature type="region of interest" description="Disordered" evidence="1">
    <location>
        <begin position="16"/>
        <end position="47"/>
    </location>
</feature>
<dbReference type="SUPFAM" id="SSF48619">
    <property type="entry name" value="Phospholipase A2, PLA2"/>
    <property type="match status" value="1"/>
</dbReference>
<evidence type="ECO:0000313" key="2">
    <source>
        <dbReference type="EMBL" id="GAA2111713.1"/>
    </source>
</evidence>
<evidence type="ECO:0008006" key="4">
    <source>
        <dbReference type="Google" id="ProtNLM"/>
    </source>
</evidence>
<protein>
    <recommendedName>
        <fullName evidence="4">Phospholipase A2 domain-containing protein</fullName>
    </recommendedName>
</protein>
<dbReference type="EMBL" id="BAAAQA010000004">
    <property type="protein sequence ID" value="GAA2111713.1"/>
    <property type="molecule type" value="Genomic_DNA"/>
</dbReference>
<proteinExistence type="predicted"/>
<sequence>MGTVLFTAVGAAVAAPTTTPDVSDTPDAESDLASSASPSQDPLRERTGISAGIPIWGNWCGPGHGGGEPQGTFDTLCMRHDRCYIDSGYFGCLCDAHFRAEIHRFGPQMETDERVVAAATTVWFTVSPCVPR</sequence>
<evidence type="ECO:0000313" key="3">
    <source>
        <dbReference type="Proteomes" id="UP001500166"/>
    </source>
</evidence>
<evidence type="ECO:0000256" key="1">
    <source>
        <dbReference type="SAM" id="MobiDB-lite"/>
    </source>
</evidence>
<comment type="caution">
    <text evidence="2">The sequence shown here is derived from an EMBL/GenBank/DDBJ whole genome shotgun (WGS) entry which is preliminary data.</text>
</comment>
<name>A0ABN2XHT4_9MICC</name>
<dbReference type="Gene3D" id="1.20.90.10">
    <property type="entry name" value="Phospholipase A2 domain"/>
    <property type="match status" value="1"/>
</dbReference>